<sequence>MSETKNDFETRIRERAYALWEEDGRPEGQADEYWERARRFVEAEDDPRSPDMVADPPL</sequence>
<protein>
    <submittedName>
        <fullName evidence="1">DUF2934 domain-containing protein</fullName>
    </submittedName>
</protein>
<dbReference type="OrthoDB" id="9811127at2"/>
<dbReference type="InterPro" id="IPR021327">
    <property type="entry name" value="DUF2934"/>
</dbReference>
<evidence type="ECO:0000313" key="1">
    <source>
        <dbReference type="EMBL" id="TDH58313.1"/>
    </source>
</evidence>
<comment type="caution">
    <text evidence="1">The sequence shown here is derived from an EMBL/GenBank/DDBJ whole genome shotgun (WGS) entry which is preliminary data.</text>
</comment>
<dbReference type="EMBL" id="SMSJ01000132">
    <property type="protein sequence ID" value="TDH58313.1"/>
    <property type="molecule type" value="Genomic_DNA"/>
</dbReference>
<dbReference type="RefSeq" id="WP_133292856.1">
    <property type="nucleotide sequence ID" value="NZ_SMSJ01000132.1"/>
</dbReference>
<dbReference type="AlphaFoldDB" id="A0A4R5Q6Y8"/>
<name>A0A4R5Q6Y8_9PROT</name>
<accession>A0A4R5Q6Y8</accession>
<dbReference type="Proteomes" id="UP000295096">
    <property type="component" value="Unassembled WGS sequence"/>
</dbReference>
<organism evidence="1 2">
    <name type="scientific">Dankookia rubra</name>
    <dbReference type="NCBI Taxonomy" id="1442381"/>
    <lineage>
        <taxon>Bacteria</taxon>
        <taxon>Pseudomonadati</taxon>
        <taxon>Pseudomonadota</taxon>
        <taxon>Alphaproteobacteria</taxon>
        <taxon>Acetobacterales</taxon>
        <taxon>Roseomonadaceae</taxon>
        <taxon>Dankookia</taxon>
    </lineage>
</organism>
<keyword evidence="2" id="KW-1185">Reference proteome</keyword>
<reference evidence="1 2" key="1">
    <citation type="journal article" date="2016" name="J. Microbiol.">
        <title>Dankookia rubra gen. nov., sp. nov., an alphaproteobacterium isolated from sediment of a shallow stream.</title>
        <authorList>
            <person name="Kim W.H."/>
            <person name="Kim D.H."/>
            <person name="Kang K."/>
            <person name="Ahn T.Y."/>
        </authorList>
    </citation>
    <scope>NUCLEOTIDE SEQUENCE [LARGE SCALE GENOMIC DNA]</scope>
    <source>
        <strain evidence="1 2">JCM30602</strain>
    </source>
</reference>
<dbReference type="Pfam" id="PF11154">
    <property type="entry name" value="DUF2934"/>
    <property type="match status" value="1"/>
</dbReference>
<proteinExistence type="predicted"/>
<evidence type="ECO:0000313" key="2">
    <source>
        <dbReference type="Proteomes" id="UP000295096"/>
    </source>
</evidence>
<gene>
    <name evidence="1" type="ORF">E2C06_33260</name>
</gene>